<dbReference type="Proteomes" id="UP001140949">
    <property type="component" value="Unassembled WGS sequence"/>
</dbReference>
<reference evidence="1" key="2">
    <citation type="submission" date="2023-04" db="EMBL/GenBank/DDBJ databases">
        <authorList>
            <person name="Bruccoleri R.E."/>
            <person name="Oakeley E.J."/>
            <person name="Faust A.-M."/>
            <person name="Dessus-Babus S."/>
            <person name="Altorfer M."/>
            <person name="Burckhardt D."/>
            <person name="Oertli M."/>
            <person name="Naumann U."/>
            <person name="Petersen F."/>
            <person name="Wong J."/>
        </authorList>
    </citation>
    <scope>NUCLEOTIDE SEQUENCE</scope>
    <source>
        <strain evidence="1">GSM-AAB239-AS_SAM_17_03QT</strain>
        <tissue evidence="1">Leaf</tissue>
    </source>
</reference>
<proteinExistence type="predicted"/>
<sequence>MGPNWWCDYFNFKCCFFDSKSFPNKGPCSSASSLIVSFQLRNFIITT</sequence>
<dbReference type="AlphaFoldDB" id="A0AAX6FAY6"/>
<organism evidence="1 2">
    <name type="scientific">Iris pallida</name>
    <name type="common">Sweet iris</name>
    <dbReference type="NCBI Taxonomy" id="29817"/>
    <lineage>
        <taxon>Eukaryota</taxon>
        <taxon>Viridiplantae</taxon>
        <taxon>Streptophyta</taxon>
        <taxon>Embryophyta</taxon>
        <taxon>Tracheophyta</taxon>
        <taxon>Spermatophyta</taxon>
        <taxon>Magnoliopsida</taxon>
        <taxon>Liliopsida</taxon>
        <taxon>Asparagales</taxon>
        <taxon>Iridaceae</taxon>
        <taxon>Iridoideae</taxon>
        <taxon>Irideae</taxon>
        <taxon>Iris</taxon>
    </lineage>
</organism>
<evidence type="ECO:0000313" key="1">
    <source>
        <dbReference type="EMBL" id="KAJ6813630.1"/>
    </source>
</evidence>
<evidence type="ECO:0000313" key="2">
    <source>
        <dbReference type="Proteomes" id="UP001140949"/>
    </source>
</evidence>
<name>A0AAX6FAY6_IRIPA</name>
<dbReference type="EMBL" id="JANAVB010030220">
    <property type="protein sequence ID" value="KAJ6813630.1"/>
    <property type="molecule type" value="Genomic_DNA"/>
</dbReference>
<accession>A0AAX6FAY6</accession>
<reference evidence="1" key="1">
    <citation type="journal article" date="2023" name="GigaByte">
        <title>Genome assembly of the bearded iris, Iris pallida Lam.</title>
        <authorList>
            <person name="Bruccoleri R.E."/>
            <person name="Oakeley E.J."/>
            <person name="Faust A.M.E."/>
            <person name="Altorfer M."/>
            <person name="Dessus-Babus S."/>
            <person name="Burckhardt D."/>
            <person name="Oertli M."/>
            <person name="Naumann U."/>
            <person name="Petersen F."/>
            <person name="Wong J."/>
        </authorList>
    </citation>
    <scope>NUCLEOTIDE SEQUENCE</scope>
    <source>
        <strain evidence="1">GSM-AAB239-AS_SAM_17_03QT</strain>
    </source>
</reference>
<comment type="caution">
    <text evidence="1">The sequence shown here is derived from an EMBL/GenBank/DDBJ whole genome shotgun (WGS) entry which is preliminary data.</text>
</comment>
<gene>
    <name evidence="1" type="ORF">M6B38_142410</name>
</gene>
<keyword evidence="2" id="KW-1185">Reference proteome</keyword>
<protein>
    <submittedName>
        <fullName evidence="1">Cyclase-associated protein 1-like</fullName>
    </submittedName>
</protein>